<protein>
    <submittedName>
        <fullName evidence="5">Tetratricopeptide repeat protein</fullName>
    </submittedName>
</protein>
<dbReference type="PANTHER" id="PTHR44858">
    <property type="entry name" value="TETRATRICOPEPTIDE REPEAT PROTEIN 6"/>
    <property type="match status" value="1"/>
</dbReference>
<proteinExistence type="predicted"/>
<dbReference type="EMBL" id="WVHS01000002">
    <property type="protein sequence ID" value="MXV15844.1"/>
    <property type="molecule type" value="Genomic_DNA"/>
</dbReference>
<dbReference type="InterPro" id="IPR050498">
    <property type="entry name" value="Ycf3"/>
</dbReference>
<keyword evidence="4" id="KW-0732">Signal</keyword>
<keyword evidence="1" id="KW-0677">Repeat</keyword>
<feature type="chain" id="PRO_5029537581" evidence="4">
    <location>
        <begin position="22"/>
        <end position="217"/>
    </location>
</feature>
<sequence>MRTVFPLFACFLVSVGISAVAQPKKDTPKKENQYALIGNKDLLDGKFVEASANLEKALLADSNNVEVLYMLGYSYYHSGNYAKSVASFSKVVSLKPGDGSAYYYRGKARDILATQSNTTLSYAEREKLLQASVKDFTRAIELAADDMKLYQNRAIAYRDLGILKSQKIPKFYDKAVASSAYKSCIADFQKVLDSNPTRQDLQMEMKKARVYLANLDN</sequence>
<name>A0A7K1XXV8_9SPHI</name>
<organism evidence="5 6">
    <name type="scientific">Hufsiella ginkgonis</name>
    <dbReference type="NCBI Taxonomy" id="2695274"/>
    <lineage>
        <taxon>Bacteria</taxon>
        <taxon>Pseudomonadati</taxon>
        <taxon>Bacteroidota</taxon>
        <taxon>Sphingobacteriia</taxon>
        <taxon>Sphingobacteriales</taxon>
        <taxon>Sphingobacteriaceae</taxon>
        <taxon>Hufsiella</taxon>
    </lineage>
</organism>
<evidence type="ECO:0000256" key="4">
    <source>
        <dbReference type="SAM" id="SignalP"/>
    </source>
</evidence>
<dbReference type="SMART" id="SM00028">
    <property type="entry name" value="TPR"/>
    <property type="match status" value="2"/>
</dbReference>
<dbReference type="Proteomes" id="UP000451233">
    <property type="component" value="Unassembled WGS sequence"/>
</dbReference>
<gene>
    <name evidence="5" type="ORF">GS398_11055</name>
</gene>
<accession>A0A7K1XXV8</accession>
<dbReference type="PANTHER" id="PTHR44858:SF1">
    <property type="entry name" value="UDP-N-ACETYLGLUCOSAMINE--PEPTIDE N-ACETYLGLUCOSAMINYLTRANSFERASE SPINDLY-RELATED"/>
    <property type="match status" value="1"/>
</dbReference>
<comment type="caution">
    <text evidence="5">The sequence shown here is derived from an EMBL/GenBank/DDBJ whole genome shotgun (WGS) entry which is preliminary data.</text>
</comment>
<evidence type="ECO:0000256" key="3">
    <source>
        <dbReference type="PROSITE-ProRule" id="PRU00339"/>
    </source>
</evidence>
<dbReference type="Gene3D" id="1.25.40.10">
    <property type="entry name" value="Tetratricopeptide repeat domain"/>
    <property type="match status" value="2"/>
</dbReference>
<evidence type="ECO:0000313" key="6">
    <source>
        <dbReference type="Proteomes" id="UP000451233"/>
    </source>
</evidence>
<dbReference type="Pfam" id="PF14559">
    <property type="entry name" value="TPR_19"/>
    <property type="match status" value="1"/>
</dbReference>
<dbReference type="InterPro" id="IPR011990">
    <property type="entry name" value="TPR-like_helical_dom_sf"/>
</dbReference>
<evidence type="ECO:0000256" key="2">
    <source>
        <dbReference type="ARBA" id="ARBA00022803"/>
    </source>
</evidence>
<feature type="repeat" description="TPR" evidence="3">
    <location>
        <begin position="65"/>
        <end position="98"/>
    </location>
</feature>
<dbReference type="AlphaFoldDB" id="A0A7K1XXV8"/>
<dbReference type="InterPro" id="IPR019734">
    <property type="entry name" value="TPR_rpt"/>
</dbReference>
<evidence type="ECO:0000313" key="5">
    <source>
        <dbReference type="EMBL" id="MXV15844.1"/>
    </source>
</evidence>
<keyword evidence="6" id="KW-1185">Reference proteome</keyword>
<keyword evidence="2 3" id="KW-0802">TPR repeat</keyword>
<dbReference type="SUPFAM" id="SSF48452">
    <property type="entry name" value="TPR-like"/>
    <property type="match status" value="1"/>
</dbReference>
<dbReference type="RefSeq" id="WP_160906814.1">
    <property type="nucleotide sequence ID" value="NZ_WVHS01000002.1"/>
</dbReference>
<feature type="signal peptide" evidence="4">
    <location>
        <begin position="1"/>
        <end position="21"/>
    </location>
</feature>
<reference evidence="5 6" key="1">
    <citation type="submission" date="2019-11" db="EMBL/GenBank/DDBJ databases">
        <title>Pedobacter sp. HMF7056 Genome sequencing and assembly.</title>
        <authorList>
            <person name="Kang H."/>
            <person name="Kim H."/>
            <person name="Joh K."/>
        </authorList>
    </citation>
    <scope>NUCLEOTIDE SEQUENCE [LARGE SCALE GENOMIC DNA]</scope>
    <source>
        <strain evidence="5 6">HMF7056</strain>
    </source>
</reference>
<evidence type="ECO:0000256" key="1">
    <source>
        <dbReference type="ARBA" id="ARBA00022737"/>
    </source>
</evidence>
<dbReference type="PROSITE" id="PS50005">
    <property type="entry name" value="TPR"/>
    <property type="match status" value="1"/>
</dbReference>